<comment type="caution">
    <text evidence="17">The sequence shown here is derived from an EMBL/GenBank/DDBJ whole genome shotgun (WGS) entry which is preliminary data.</text>
</comment>
<evidence type="ECO:0000256" key="3">
    <source>
        <dbReference type="ARBA" id="ARBA00022448"/>
    </source>
</evidence>
<evidence type="ECO:0000256" key="14">
    <source>
        <dbReference type="ARBA" id="ARBA00044143"/>
    </source>
</evidence>
<reference evidence="17 18" key="1">
    <citation type="submission" date="2017-12" db="EMBL/GenBank/DDBJ databases">
        <title>Phylogenetic diversity of female urinary microbiome.</title>
        <authorList>
            <person name="Thomas-White K."/>
            <person name="Wolfe A.J."/>
        </authorList>
    </citation>
    <scope>NUCLEOTIDE SEQUENCE [LARGE SCALE GENOMIC DNA]</scope>
    <source>
        <strain evidence="17 18">UMB1298</strain>
    </source>
</reference>
<dbReference type="GO" id="GO:0005886">
    <property type="term" value="C:plasma membrane"/>
    <property type="evidence" value="ECO:0007669"/>
    <property type="project" value="UniProtKB-SubCell"/>
</dbReference>
<dbReference type="PANTHER" id="PTHR43297">
    <property type="entry name" value="OLIGOPEPTIDE TRANSPORT ATP-BINDING PROTEIN APPD"/>
    <property type="match status" value="1"/>
</dbReference>
<name>A0A2I1P9A4_9MICO</name>
<dbReference type="InterPro" id="IPR003593">
    <property type="entry name" value="AAA+_ATPase"/>
</dbReference>
<evidence type="ECO:0000256" key="1">
    <source>
        <dbReference type="ARBA" id="ARBA00004202"/>
    </source>
</evidence>
<dbReference type="CDD" id="cd03257">
    <property type="entry name" value="ABC_NikE_OppD_transporters"/>
    <property type="match status" value="1"/>
</dbReference>
<keyword evidence="10" id="KW-0921">Nickel transport</keyword>
<dbReference type="GO" id="GO:0005524">
    <property type="term" value="F:ATP binding"/>
    <property type="evidence" value="ECO:0007669"/>
    <property type="project" value="UniProtKB-KW"/>
</dbReference>
<protein>
    <recommendedName>
        <fullName evidence="14">Nickel import system ATP-binding protein NikD</fullName>
        <ecNumber evidence="13">7.2.2.11</ecNumber>
    </recommendedName>
</protein>
<evidence type="ECO:0000313" key="17">
    <source>
        <dbReference type="EMBL" id="PKZ41214.1"/>
    </source>
</evidence>
<dbReference type="Gene3D" id="3.40.50.300">
    <property type="entry name" value="P-loop containing nucleotide triphosphate hydrolases"/>
    <property type="match status" value="1"/>
</dbReference>
<evidence type="ECO:0000259" key="16">
    <source>
        <dbReference type="PROSITE" id="PS50893"/>
    </source>
</evidence>
<keyword evidence="4" id="KW-1003">Cell membrane</keyword>
<comment type="subunit">
    <text evidence="12">The complex is composed of two ATP-binding proteins (NikD and NikE), two transmembrane proteins (NikB and NikC) and a solute-binding protein (NikA).</text>
</comment>
<evidence type="ECO:0000256" key="7">
    <source>
        <dbReference type="ARBA" id="ARBA00022840"/>
    </source>
</evidence>
<keyword evidence="6" id="KW-0547">Nucleotide-binding</keyword>
<comment type="subcellular location">
    <subcellularLocation>
        <location evidence="1">Cell membrane</location>
        <topology evidence="1">Peripheral membrane protein</topology>
    </subcellularLocation>
</comment>
<accession>A0A2I1P9A4</accession>
<evidence type="ECO:0000256" key="10">
    <source>
        <dbReference type="ARBA" id="ARBA00023112"/>
    </source>
</evidence>
<organism evidence="17 18">
    <name type="scientific">Kytococcus schroeteri</name>
    <dbReference type="NCBI Taxonomy" id="138300"/>
    <lineage>
        <taxon>Bacteria</taxon>
        <taxon>Bacillati</taxon>
        <taxon>Actinomycetota</taxon>
        <taxon>Actinomycetes</taxon>
        <taxon>Micrococcales</taxon>
        <taxon>Kytococcaceae</taxon>
        <taxon>Kytococcus</taxon>
    </lineage>
</organism>
<proteinExistence type="inferred from homology"/>
<dbReference type="AlphaFoldDB" id="A0A2I1P9A4"/>
<comment type="catalytic activity">
    <reaction evidence="15">
        <text>Ni(2+)(out) + ATP + H2O = Ni(2+)(in) + ADP + phosphate + H(+)</text>
        <dbReference type="Rhea" id="RHEA:15557"/>
        <dbReference type="ChEBI" id="CHEBI:15377"/>
        <dbReference type="ChEBI" id="CHEBI:15378"/>
        <dbReference type="ChEBI" id="CHEBI:30616"/>
        <dbReference type="ChEBI" id="CHEBI:43474"/>
        <dbReference type="ChEBI" id="CHEBI:49786"/>
        <dbReference type="ChEBI" id="CHEBI:456216"/>
        <dbReference type="EC" id="7.2.2.11"/>
    </reaction>
    <physiologicalReaction direction="left-to-right" evidence="15">
        <dbReference type="Rhea" id="RHEA:15558"/>
    </physiologicalReaction>
</comment>
<keyword evidence="9" id="KW-0406">Ion transport</keyword>
<dbReference type="InterPro" id="IPR027417">
    <property type="entry name" value="P-loop_NTPase"/>
</dbReference>
<feature type="domain" description="ABC transporter" evidence="16">
    <location>
        <begin position="15"/>
        <end position="270"/>
    </location>
</feature>
<dbReference type="InterPro" id="IPR003439">
    <property type="entry name" value="ABC_transporter-like_ATP-bd"/>
</dbReference>
<keyword evidence="3" id="KW-0813">Transport</keyword>
<dbReference type="GO" id="GO:0016887">
    <property type="term" value="F:ATP hydrolysis activity"/>
    <property type="evidence" value="ECO:0007669"/>
    <property type="project" value="InterPro"/>
</dbReference>
<keyword evidence="11" id="KW-0472">Membrane</keyword>
<dbReference type="Pfam" id="PF00005">
    <property type="entry name" value="ABC_tran"/>
    <property type="match status" value="1"/>
</dbReference>
<keyword evidence="8" id="KW-1278">Translocase</keyword>
<sequence length="328" mass="33421">MTGATPLDDTAAPAARVHGLSVRLPVAGGRHRVHAAHAVDLELHAGRVHALVGESGCGKSVLASALIGLLPPGAEVDGRLEVAGHALGPRDEAEWRHLRGHHVGLVPQSAATLLTPTRRVGPQVAETLRALSPEAHGRRGRELDALVARALERVGLGAGVVRLYPHELSGGMAARVAYALATAGRPAVLLADEPTASLDEASREAVLDLLREAADDGAAVLLITHDLTSLGAHAGRVDEVSVMYGGQVVDHGPAEVLLAAPGPLDAPDPVGTGGPGEPGRHAYTRALVAALPRHGLHPIGGAPPSLLDAVTPPSVEERLAQPVPGGAP</sequence>
<dbReference type="SMART" id="SM00382">
    <property type="entry name" value="AAA"/>
    <property type="match status" value="1"/>
</dbReference>
<evidence type="ECO:0000256" key="11">
    <source>
        <dbReference type="ARBA" id="ARBA00023136"/>
    </source>
</evidence>
<dbReference type="PANTHER" id="PTHR43297:SF13">
    <property type="entry name" value="NICKEL ABC TRANSPORTER, ATP-BINDING PROTEIN"/>
    <property type="match status" value="1"/>
</dbReference>
<evidence type="ECO:0000256" key="9">
    <source>
        <dbReference type="ARBA" id="ARBA00023065"/>
    </source>
</evidence>
<evidence type="ECO:0000256" key="15">
    <source>
        <dbReference type="ARBA" id="ARBA00048610"/>
    </source>
</evidence>
<dbReference type="EC" id="7.2.2.11" evidence="13"/>
<evidence type="ECO:0000256" key="5">
    <source>
        <dbReference type="ARBA" id="ARBA00022596"/>
    </source>
</evidence>
<evidence type="ECO:0000256" key="2">
    <source>
        <dbReference type="ARBA" id="ARBA00005417"/>
    </source>
</evidence>
<evidence type="ECO:0000256" key="13">
    <source>
        <dbReference type="ARBA" id="ARBA00039098"/>
    </source>
</evidence>
<evidence type="ECO:0000256" key="8">
    <source>
        <dbReference type="ARBA" id="ARBA00022967"/>
    </source>
</evidence>
<gene>
    <name evidence="17" type="ORF">CYJ76_09005</name>
</gene>
<comment type="similarity">
    <text evidence="2">Belongs to the ABC transporter superfamily.</text>
</comment>
<evidence type="ECO:0000256" key="12">
    <source>
        <dbReference type="ARBA" id="ARBA00038669"/>
    </source>
</evidence>
<dbReference type="GO" id="GO:0015413">
    <property type="term" value="F:ABC-type nickel transporter activity"/>
    <property type="evidence" value="ECO:0007669"/>
    <property type="project" value="UniProtKB-EC"/>
</dbReference>
<keyword evidence="18" id="KW-1185">Reference proteome</keyword>
<dbReference type="SUPFAM" id="SSF52540">
    <property type="entry name" value="P-loop containing nucleoside triphosphate hydrolases"/>
    <property type="match status" value="1"/>
</dbReference>
<keyword evidence="5" id="KW-0533">Nickel</keyword>
<dbReference type="PROSITE" id="PS50893">
    <property type="entry name" value="ABC_TRANSPORTER_2"/>
    <property type="match status" value="1"/>
</dbReference>
<dbReference type="EMBL" id="PKIZ01000017">
    <property type="protein sequence ID" value="PKZ41214.1"/>
    <property type="molecule type" value="Genomic_DNA"/>
</dbReference>
<dbReference type="OrthoDB" id="8036461at2"/>
<evidence type="ECO:0000256" key="4">
    <source>
        <dbReference type="ARBA" id="ARBA00022475"/>
    </source>
</evidence>
<evidence type="ECO:0000256" key="6">
    <source>
        <dbReference type="ARBA" id="ARBA00022741"/>
    </source>
</evidence>
<dbReference type="InterPro" id="IPR050388">
    <property type="entry name" value="ABC_Ni/Peptide_Import"/>
</dbReference>
<keyword evidence="7 17" id="KW-0067">ATP-binding</keyword>
<evidence type="ECO:0000313" key="18">
    <source>
        <dbReference type="Proteomes" id="UP000234206"/>
    </source>
</evidence>
<dbReference type="Proteomes" id="UP000234206">
    <property type="component" value="Unassembled WGS sequence"/>
</dbReference>